<dbReference type="AlphaFoldDB" id="A0A5R8PHH2"/>
<organism evidence="2 3">
    <name type="scientific">Nocardia cyriacigeorgica</name>
    <dbReference type="NCBI Taxonomy" id="135487"/>
    <lineage>
        <taxon>Bacteria</taxon>
        <taxon>Bacillati</taxon>
        <taxon>Actinomycetota</taxon>
        <taxon>Actinomycetes</taxon>
        <taxon>Mycobacteriales</taxon>
        <taxon>Nocardiaceae</taxon>
        <taxon>Nocardia</taxon>
    </lineage>
</organism>
<dbReference type="Proteomes" id="UP000308349">
    <property type="component" value="Unassembled WGS sequence"/>
</dbReference>
<evidence type="ECO:0000313" key="2">
    <source>
        <dbReference type="EMBL" id="TLG14925.1"/>
    </source>
</evidence>
<accession>A0A5R8PHH2</accession>
<feature type="compositionally biased region" description="Basic and acidic residues" evidence="1">
    <location>
        <begin position="163"/>
        <end position="173"/>
    </location>
</feature>
<sequence>MNQPPEFMFDVARGDIGVARRMRKSLERIKASPMAADPQVRNALEDVLSGKMSVREFGRSGIFANLLDQIPKQKLDEVLNQSEQQRERLAKQGEADLERLRSEEPHRPSQPASGSLEQQGRRPEASPPSAPPSASAPLIPGTRKPNRDQIFTPDEPDEDDLYFQERRNRGWLE</sequence>
<feature type="region of interest" description="Disordered" evidence="1">
    <location>
        <begin position="80"/>
        <end position="173"/>
    </location>
</feature>
<comment type="caution">
    <text evidence="2">The sequence shown here is derived from an EMBL/GenBank/DDBJ whole genome shotgun (WGS) entry which is preliminary data.</text>
</comment>
<dbReference type="EMBL" id="VBUU01000004">
    <property type="protein sequence ID" value="TLG14925.1"/>
    <property type="molecule type" value="Genomic_DNA"/>
</dbReference>
<proteinExistence type="predicted"/>
<evidence type="ECO:0000256" key="1">
    <source>
        <dbReference type="SAM" id="MobiDB-lite"/>
    </source>
</evidence>
<dbReference type="RefSeq" id="WP_138455526.1">
    <property type="nucleotide sequence ID" value="NZ_VBUU01000004.1"/>
</dbReference>
<feature type="compositionally biased region" description="Basic and acidic residues" evidence="1">
    <location>
        <begin position="84"/>
        <end position="107"/>
    </location>
</feature>
<evidence type="ECO:0000313" key="3">
    <source>
        <dbReference type="Proteomes" id="UP000308349"/>
    </source>
</evidence>
<dbReference type="OrthoDB" id="4558119at2"/>
<protein>
    <submittedName>
        <fullName evidence="2">Uncharacterized protein</fullName>
    </submittedName>
</protein>
<gene>
    <name evidence="2" type="ORF">FEK35_07195</name>
</gene>
<reference evidence="2 3" key="1">
    <citation type="submission" date="2019-05" db="EMBL/GenBank/DDBJ databases">
        <title>Genomes sequences of two Nocardia cyriacigeorgica environmental isolates, type strains Nocardia asteroides ATCC 19247 and Nocardia cyriacigeorgica DSM 44484.</title>
        <authorList>
            <person name="Vautrin F."/>
            <person name="Bergeron E."/>
            <person name="Dubost A."/>
            <person name="Abrouk D."/>
            <person name="Rodriguez Nava V."/>
            <person name="Pujic P."/>
        </authorList>
    </citation>
    <scope>NUCLEOTIDE SEQUENCE [LARGE SCALE GENOMIC DNA]</scope>
    <source>
        <strain evidence="2 3">EML 1456</strain>
    </source>
</reference>
<name>A0A5R8PHH2_9NOCA</name>